<organism evidence="10">
    <name type="scientific">Gongylonema pulchrum</name>
    <dbReference type="NCBI Taxonomy" id="637853"/>
    <lineage>
        <taxon>Eukaryota</taxon>
        <taxon>Metazoa</taxon>
        <taxon>Ecdysozoa</taxon>
        <taxon>Nematoda</taxon>
        <taxon>Chromadorea</taxon>
        <taxon>Rhabditida</taxon>
        <taxon>Spirurina</taxon>
        <taxon>Spiruromorpha</taxon>
        <taxon>Spiruroidea</taxon>
        <taxon>Gongylonematidae</taxon>
        <taxon>Gongylonema</taxon>
    </lineage>
</organism>
<dbReference type="Pfam" id="PF16212">
    <property type="entry name" value="PhoLip_ATPase_C"/>
    <property type="match status" value="1"/>
</dbReference>
<feature type="transmembrane region" description="Helical" evidence="7">
    <location>
        <begin position="103"/>
        <end position="122"/>
    </location>
</feature>
<dbReference type="WBParaSite" id="GPUH_0000243701-mRNA-1">
    <property type="protein sequence ID" value="GPUH_0000243701-mRNA-1"/>
    <property type="gene ID" value="GPUH_0000243701"/>
</dbReference>
<dbReference type="InterPro" id="IPR023214">
    <property type="entry name" value="HAD_sf"/>
</dbReference>
<dbReference type="GO" id="GO:0005886">
    <property type="term" value="C:plasma membrane"/>
    <property type="evidence" value="ECO:0007669"/>
    <property type="project" value="TreeGrafter"/>
</dbReference>
<evidence type="ECO:0000256" key="2">
    <source>
        <dbReference type="ARBA" id="ARBA00022692"/>
    </source>
</evidence>
<feature type="chain" id="PRO_5008148084" evidence="8">
    <location>
        <begin position="21"/>
        <end position="212"/>
    </location>
</feature>
<reference evidence="10" key="1">
    <citation type="submission" date="2016-06" db="UniProtKB">
        <authorList>
            <consortium name="WormBaseParasite"/>
        </authorList>
    </citation>
    <scope>IDENTIFICATION</scope>
</reference>
<feature type="signal peptide" evidence="8">
    <location>
        <begin position="1"/>
        <end position="20"/>
    </location>
</feature>
<proteinExistence type="predicted"/>
<dbReference type="GO" id="GO:0016887">
    <property type="term" value="F:ATP hydrolysis activity"/>
    <property type="evidence" value="ECO:0007669"/>
    <property type="project" value="InterPro"/>
</dbReference>
<evidence type="ECO:0000256" key="1">
    <source>
        <dbReference type="ARBA" id="ARBA00004141"/>
    </source>
</evidence>
<sequence>LQMRFLHLASLCSAVICCRCSPMQKAAVVKLIQSWSDGTVLAIGDGANDVAMIQAADIGVGISGEEGMQASLAADYSIAQFRYLQRLVFVHGAINYHRVTKTILYFFYKNIVLAVAMFLYEFNTLFADTSILDAWSVVMFNIFFTSWPPLAMGIWDRLLPFDLMINYPALYHLSQSSEGFSLKIYFIWMFTGLVHATIISFVAYYTFKSGKC</sequence>
<evidence type="ECO:0000259" key="9">
    <source>
        <dbReference type="Pfam" id="PF16212"/>
    </source>
</evidence>
<feature type="transmembrane region" description="Helical" evidence="7">
    <location>
        <begin position="134"/>
        <end position="155"/>
    </location>
</feature>
<evidence type="ECO:0000256" key="6">
    <source>
        <dbReference type="ARBA" id="ARBA00023136"/>
    </source>
</evidence>
<dbReference type="InterPro" id="IPR001757">
    <property type="entry name" value="P_typ_ATPase"/>
</dbReference>
<keyword evidence="2 7" id="KW-0812">Transmembrane</keyword>
<dbReference type="InterPro" id="IPR023298">
    <property type="entry name" value="ATPase_P-typ_TM_dom_sf"/>
</dbReference>
<dbReference type="Gene3D" id="3.40.50.1000">
    <property type="entry name" value="HAD superfamily/HAD-like"/>
    <property type="match status" value="1"/>
</dbReference>
<dbReference type="InterPro" id="IPR032630">
    <property type="entry name" value="P_typ_ATPase_c"/>
</dbReference>
<dbReference type="PANTHER" id="PTHR24092:SF150">
    <property type="entry name" value="PHOSPHOLIPID-TRANSPORTING ATPASE"/>
    <property type="match status" value="1"/>
</dbReference>
<evidence type="ECO:0000256" key="8">
    <source>
        <dbReference type="SAM" id="SignalP"/>
    </source>
</evidence>
<dbReference type="SUPFAM" id="SSF56784">
    <property type="entry name" value="HAD-like"/>
    <property type="match status" value="1"/>
</dbReference>
<dbReference type="GO" id="GO:0005802">
    <property type="term" value="C:trans-Golgi network"/>
    <property type="evidence" value="ECO:0007669"/>
    <property type="project" value="TreeGrafter"/>
</dbReference>
<dbReference type="GO" id="GO:0005524">
    <property type="term" value="F:ATP binding"/>
    <property type="evidence" value="ECO:0007669"/>
    <property type="project" value="InterPro"/>
</dbReference>
<dbReference type="GO" id="GO:0045332">
    <property type="term" value="P:phospholipid translocation"/>
    <property type="evidence" value="ECO:0007669"/>
    <property type="project" value="TreeGrafter"/>
</dbReference>
<evidence type="ECO:0000256" key="3">
    <source>
        <dbReference type="ARBA" id="ARBA00022723"/>
    </source>
</evidence>
<dbReference type="GO" id="GO:0046872">
    <property type="term" value="F:metal ion binding"/>
    <property type="evidence" value="ECO:0007669"/>
    <property type="project" value="UniProtKB-KW"/>
</dbReference>
<dbReference type="InterPro" id="IPR036412">
    <property type="entry name" value="HAD-like_sf"/>
</dbReference>
<name>A0A183D141_9BILA</name>
<feature type="domain" description="P-type ATPase C-terminal" evidence="9">
    <location>
        <begin position="72"/>
        <end position="209"/>
    </location>
</feature>
<keyword evidence="8" id="KW-0732">Signal</keyword>
<evidence type="ECO:0000256" key="7">
    <source>
        <dbReference type="SAM" id="Phobius"/>
    </source>
</evidence>
<evidence type="ECO:0000256" key="4">
    <source>
        <dbReference type="ARBA" id="ARBA00022842"/>
    </source>
</evidence>
<keyword evidence="5 7" id="KW-1133">Transmembrane helix</keyword>
<dbReference type="AlphaFoldDB" id="A0A183D141"/>
<keyword evidence="6 7" id="KW-0472">Membrane</keyword>
<dbReference type="NCBIfam" id="TIGR01494">
    <property type="entry name" value="ATPase_P-type"/>
    <property type="match status" value="1"/>
</dbReference>
<evidence type="ECO:0000256" key="5">
    <source>
        <dbReference type="ARBA" id="ARBA00022989"/>
    </source>
</evidence>
<evidence type="ECO:0000313" key="10">
    <source>
        <dbReference type="WBParaSite" id="GPUH_0000243701-mRNA-1"/>
    </source>
</evidence>
<accession>A0A183D141</accession>
<dbReference type="PANTHER" id="PTHR24092">
    <property type="entry name" value="PROBABLE PHOSPHOLIPID-TRANSPORTING ATPASE"/>
    <property type="match status" value="1"/>
</dbReference>
<dbReference type="GO" id="GO:0140326">
    <property type="term" value="F:ATPase-coupled intramembrane lipid transporter activity"/>
    <property type="evidence" value="ECO:0007669"/>
    <property type="project" value="TreeGrafter"/>
</dbReference>
<dbReference type="SUPFAM" id="SSF81665">
    <property type="entry name" value="Calcium ATPase, transmembrane domain M"/>
    <property type="match status" value="1"/>
</dbReference>
<dbReference type="Pfam" id="PF08282">
    <property type="entry name" value="Hydrolase_3"/>
    <property type="match status" value="1"/>
</dbReference>
<keyword evidence="3" id="KW-0479">Metal-binding</keyword>
<keyword evidence="4" id="KW-0460">Magnesium</keyword>
<feature type="transmembrane region" description="Helical" evidence="7">
    <location>
        <begin position="185"/>
        <end position="207"/>
    </location>
</feature>
<comment type="subcellular location">
    <subcellularLocation>
        <location evidence="1">Membrane</location>
        <topology evidence="1">Multi-pass membrane protein</topology>
    </subcellularLocation>
</comment>
<protein>
    <submittedName>
        <fullName evidence="10">PhoLip_ATPase_C domain-containing protein</fullName>
    </submittedName>
</protein>